<dbReference type="GO" id="GO:0045505">
    <property type="term" value="F:dynein intermediate chain binding"/>
    <property type="evidence" value="ECO:0007669"/>
    <property type="project" value="InterPro"/>
</dbReference>
<accession>A0A8D8Z540</accession>
<evidence type="ECO:0000256" key="2">
    <source>
        <dbReference type="ARBA" id="ARBA00004202"/>
    </source>
</evidence>
<dbReference type="Pfam" id="PF08385">
    <property type="entry name" value="DHC_N1"/>
    <property type="match status" value="1"/>
</dbReference>
<dbReference type="Pfam" id="PF08393">
    <property type="entry name" value="DHC_N2"/>
    <property type="match status" value="1"/>
</dbReference>
<keyword evidence="11" id="KW-0067">ATP-binding</keyword>
<evidence type="ECO:0000256" key="7">
    <source>
        <dbReference type="ARBA" id="ARBA00022490"/>
    </source>
</evidence>
<dbReference type="Pfam" id="PF12775">
    <property type="entry name" value="AAA_7"/>
    <property type="match status" value="1"/>
</dbReference>
<dbReference type="FunFam" id="3.20.180.20:FF:000002">
    <property type="entry name" value="Cytoplasmic dynein heavy chain 1"/>
    <property type="match status" value="1"/>
</dbReference>
<evidence type="ECO:0000256" key="10">
    <source>
        <dbReference type="ARBA" id="ARBA00022794"/>
    </source>
</evidence>
<evidence type="ECO:0000256" key="8">
    <source>
        <dbReference type="ARBA" id="ARBA00022701"/>
    </source>
</evidence>
<organism evidence="22">
    <name type="scientific">Cacopsylla melanoneura</name>
    <dbReference type="NCBI Taxonomy" id="428564"/>
    <lineage>
        <taxon>Eukaryota</taxon>
        <taxon>Metazoa</taxon>
        <taxon>Ecdysozoa</taxon>
        <taxon>Arthropoda</taxon>
        <taxon>Hexapoda</taxon>
        <taxon>Insecta</taxon>
        <taxon>Pterygota</taxon>
        <taxon>Neoptera</taxon>
        <taxon>Paraneoptera</taxon>
        <taxon>Hemiptera</taxon>
        <taxon>Sternorrhyncha</taxon>
        <taxon>Psylloidea</taxon>
        <taxon>Psyllidae</taxon>
        <taxon>Psyllinae</taxon>
        <taxon>Cacopsylla</taxon>
    </lineage>
</organism>
<evidence type="ECO:0000256" key="19">
    <source>
        <dbReference type="ARBA" id="ARBA00023902"/>
    </source>
</evidence>
<dbReference type="GO" id="GO:0030286">
    <property type="term" value="C:dynein complex"/>
    <property type="evidence" value="ECO:0007669"/>
    <property type="project" value="UniProtKB-KW"/>
</dbReference>
<feature type="coiled-coil region" evidence="20">
    <location>
        <begin position="2766"/>
        <end position="2839"/>
    </location>
</feature>
<evidence type="ECO:0000259" key="21">
    <source>
        <dbReference type="SMART" id="SM00382"/>
    </source>
</evidence>
<dbReference type="InterPro" id="IPR041658">
    <property type="entry name" value="AAA_lid_11"/>
</dbReference>
<evidence type="ECO:0000256" key="14">
    <source>
        <dbReference type="ARBA" id="ARBA00023069"/>
    </source>
</evidence>
<keyword evidence="9" id="KW-0547">Nucleotide-binding</keyword>
<dbReference type="Pfam" id="PF12777">
    <property type="entry name" value="MT"/>
    <property type="match status" value="1"/>
</dbReference>
<dbReference type="Gene3D" id="1.20.140.100">
    <property type="entry name" value="Dynein heavy chain, N-terminal domain 2"/>
    <property type="match status" value="1"/>
</dbReference>
<feature type="coiled-coil region" evidence="20">
    <location>
        <begin position="2968"/>
        <end position="3023"/>
    </location>
</feature>
<dbReference type="InterPro" id="IPR013602">
    <property type="entry name" value="Dynein_heavy_linker"/>
</dbReference>
<dbReference type="FunFam" id="1.10.8.720:FF:000003">
    <property type="entry name" value="Cytoplasmic dynein heavy chain 2"/>
    <property type="match status" value="1"/>
</dbReference>
<dbReference type="InterPro" id="IPR027417">
    <property type="entry name" value="P-loop_NTPase"/>
</dbReference>
<dbReference type="Gene3D" id="3.40.50.300">
    <property type="entry name" value="P-loop containing nucleotide triphosphate hydrolases"/>
    <property type="match status" value="5"/>
</dbReference>
<dbReference type="InterPro" id="IPR026983">
    <property type="entry name" value="DHC"/>
</dbReference>
<evidence type="ECO:0000256" key="20">
    <source>
        <dbReference type="SAM" id="Coils"/>
    </source>
</evidence>
<protein>
    <recommendedName>
        <fullName evidence="19">Cytoplasmic dynein 2 heavy chain 1</fullName>
    </recommendedName>
</protein>
<dbReference type="GO" id="GO:0005929">
    <property type="term" value="C:cilium"/>
    <property type="evidence" value="ECO:0007669"/>
    <property type="project" value="UniProtKB-SubCell"/>
</dbReference>
<dbReference type="GO" id="GO:0051959">
    <property type="term" value="F:dynein light intermediate chain binding"/>
    <property type="evidence" value="ECO:0007669"/>
    <property type="project" value="InterPro"/>
</dbReference>
<dbReference type="SUPFAM" id="SSF52540">
    <property type="entry name" value="P-loop containing nucleoside triphosphate hydrolases"/>
    <property type="match status" value="4"/>
</dbReference>
<dbReference type="InterPro" id="IPR035699">
    <property type="entry name" value="AAA_6"/>
</dbReference>
<evidence type="ECO:0000256" key="15">
    <source>
        <dbReference type="ARBA" id="ARBA00023136"/>
    </source>
</evidence>
<evidence type="ECO:0000256" key="6">
    <source>
        <dbReference type="ARBA" id="ARBA00022475"/>
    </source>
</evidence>
<keyword evidence="17" id="KW-0206">Cytoskeleton</keyword>
<comment type="similarity">
    <text evidence="4">Belongs to the dynein heavy chain family.</text>
</comment>
<dbReference type="Gene3D" id="6.10.140.1060">
    <property type="match status" value="1"/>
</dbReference>
<dbReference type="GO" id="GO:0005886">
    <property type="term" value="C:plasma membrane"/>
    <property type="evidence" value="ECO:0007669"/>
    <property type="project" value="UniProtKB-SubCell"/>
</dbReference>
<evidence type="ECO:0000256" key="11">
    <source>
        <dbReference type="ARBA" id="ARBA00022840"/>
    </source>
</evidence>
<keyword evidence="5" id="KW-0217">Developmental protein</keyword>
<evidence type="ECO:0000313" key="22">
    <source>
        <dbReference type="EMBL" id="CAG6740710.1"/>
    </source>
</evidence>
<dbReference type="Pfam" id="PF22597">
    <property type="entry name" value="DYN_lid"/>
    <property type="match status" value="1"/>
</dbReference>
<dbReference type="Gene3D" id="1.10.8.710">
    <property type="match status" value="1"/>
</dbReference>
<dbReference type="InterPro" id="IPR049400">
    <property type="entry name" value="DYNC2H1_AAA_dom"/>
</dbReference>
<dbReference type="Gene3D" id="1.10.8.720">
    <property type="entry name" value="Region D6 of dynein motor"/>
    <property type="match status" value="1"/>
</dbReference>
<keyword evidence="15" id="KW-0472">Membrane</keyword>
<keyword evidence="18" id="KW-0966">Cell projection</keyword>
<evidence type="ECO:0000256" key="4">
    <source>
        <dbReference type="ARBA" id="ARBA00008887"/>
    </source>
</evidence>
<dbReference type="GO" id="GO:0008569">
    <property type="term" value="F:minus-end-directed microtubule motor activity"/>
    <property type="evidence" value="ECO:0007669"/>
    <property type="project" value="InterPro"/>
</dbReference>
<keyword evidence="8" id="KW-0493">Microtubule</keyword>
<reference evidence="22" key="1">
    <citation type="submission" date="2021-05" db="EMBL/GenBank/DDBJ databases">
        <authorList>
            <person name="Alioto T."/>
            <person name="Alioto T."/>
            <person name="Gomez Garrido J."/>
        </authorList>
    </citation>
    <scope>NUCLEOTIDE SEQUENCE</scope>
</reference>
<dbReference type="Gene3D" id="1.10.8.1220">
    <property type="match status" value="1"/>
</dbReference>
<name>A0A8D8Z540_9HEMI</name>
<feature type="coiled-coil region" evidence="20">
    <location>
        <begin position="3288"/>
        <end position="3333"/>
    </location>
</feature>
<dbReference type="InterPro" id="IPR042228">
    <property type="entry name" value="Dynein_linker_3"/>
</dbReference>
<dbReference type="InterPro" id="IPR043157">
    <property type="entry name" value="Dynein_AAA1S"/>
</dbReference>
<comment type="subcellular location">
    <subcellularLocation>
        <location evidence="2">Cell membrane</location>
        <topology evidence="2">Peripheral membrane protein</topology>
    </subcellularLocation>
    <subcellularLocation>
        <location evidence="1">Cell projection</location>
        <location evidence="1">Cilium</location>
    </subcellularLocation>
    <subcellularLocation>
        <location evidence="3">Cytoplasm</location>
        <location evidence="3">Cytoskeleton</location>
    </subcellularLocation>
</comment>
<dbReference type="Gene3D" id="3.20.180.20">
    <property type="entry name" value="Dynein heavy chain, N-terminal domain 2"/>
    <property type="match status" value="1"/>
</dbReference>
<evidence type="ECO:0000256" key="17">
    <source>
        <dbReference type="ARBA" id="ARBA00023212"/>
    </source>
</evidence>
<evidence type="ECO:0000256" key="3">
    <source>
        <dbReference type="ARBA" id="ARBA00004245"/>
    </source>
</evidence>
<dbReference type="PANTHER" id="PTHR45703">
    <property type="entry name" value="DYNEIN HEAVY CHAIN"/>
    <property type="match status" value="1"/>
</dbReference>
<dbReference type="Gene3D" id="3.10.490.20">
    <property type="match status" value="1"/>
</dbReference>
<keyword evidence="14" id="KW-0969">Cilium</keyword>
<dbReference type="InterPro" id="IPR042219">
    <property type="entry name" value="AAA_lid_11_sf"/>
</dbReference>
<dbReference type="InterPro" id="IPR013594">
    <property type="entry name" value="Dynein_heavy_tail"/>
</dbReference>
<dbReference type="GO" id="GO:0030030">
    <property type="term" value="P:cell projection organization"/>
    <property type="evidence" value="ECO:0007669"/>
    <property type="project" value="UniProtKB-KW"/>
</dbReference>
<keyword evidence="16" id="KW-0505">Motor protein</keyword>
<dbReference type="Pfam" id="PF12781">
    <property type="entry name" value="AAA_9"/>
    <property type="match status" value="1"/>
</dbReference>
<dbReference type="Pfam" id="PF12774">
    <property type="entry name" value="AAA_6"/>
    <property type="match status" value="1"/>
</dbReference>
<dbReference type="Pfam" id="PF21264">
    <property type="entry name" value="DYNC2H1_AAA_dom"/>
    <property type="match status" value="1"/>
</dbReference>
<evidence type="ECO:0000256" key="9">
    <source>
        <dbReference type="ARBA" id="ARBA00022741"/>
    </source>
</evidence>
<dbReference type="InterPro" id="IPR043160">
    <property type="entry name" value="Dynein_C_barrel"/>
</dbReference>
<dbReference type="Pfam" id="PF18198">
    <property type="entry name" value="AAA_lid_11"/>
    <property type="match status" value="1"/>
</dbReference>
<dbReference type="Gene3D" id="1.20.58.1120">
    <property type="match status" value="1"/>
</dbReference>
<evidence type="ECO:0000256" key="16">
    <source>
        <dbReference type="ARBA" id="ARBA00023175"/>
    </source>
</evidence>
<dbReference type="InterPro" id="IPR054354">
    <property type="entry name" value="DYNC2H1-like_lid"/>
</dbReference>
<dbReference type="Gene3D" id="1.20.1270.280">
    <property type="match status" value="1"/>
</dbReference>
<keyword evidence="6" id="KW-1003">Cell membrane</keyword>
<feature type="domain" description="AAA+ ATPase" evidence="21">
    <location>
        <begin position="1602"/>
        <end position="1748"/>
    </location>
</feature>
<dbReference type="InterPro" id="IPR003593">
    <property type="entry name" value="AAA+_ATPase"/>
</dbReference>
<dbReference type="InterPro" id="IPR042222">
    <property type="entry name" value="Dynein_2_N"/>
</dbReference>
<feature type="domain" description="AAA+ ATPase" evidence="21">
    <location>
        <begin position="1889"/>
        <end position="2044"/>
    </location>
</feature>
<dbReference type="GO" id="GO:0005874">
    <property type="term" value="C:microtubule"/>
    <property type="evidence" value="ECO:0007669"/>
    <property type="project" value="UniProtKB-KW"/>
</dbReference>
<evidence type="ECO:0000256" key="12">
    <source>
        <dbReference type="ARBA" id="ARBA00023017"/>
    </source>
</evidence>
<keyword evidence="13 20" id="KW-0175">Coiled coil</keyword>
<dbReference type="InterPro" id="IPR035706">
    <property type="entry name" value="AAA_9"/>
</dbReference>
<evidence type="ECO:0000256" key="18">
    <source>
        <dbReference type="ARBA" id="ARBA00023273"/>
    </source>
</evidence>
<dbReference type="InterPro" id="IPR024743">
    <property type="entry name" value="Dynein_HC_stalk"/>
</dbReference>
<keyword evidence="7" id="KW-0963">Cytoplasm</keyword>
<dbReference type="Pfam" id="PF03028">
    <property type="entry name" value="Dynein_heavy"/>
    <property type="match status" value="1"/>
</dbReference>
<sequence length="4155" mass="475158">MSLCIQQGDGGTFDLQNKIPNGNGHKVALIFYKTKPECISSDNVRQIVLISSLKDSPISSLYYSLHQIFSPALLKGDDLDRTIDPKLQSLVLQLEHGLKSTLLEKSLDSDLPTSLIEVLTLEDEYFYWKKLAQVGTKKKERDRGEVFANFFEPMVTLSRSSKTKPLQDLDDVLETMYNFLDDLWKMEDYEYPQDRMSHLMELLGNNLVRLIQQELNKMNLWQDEFNEVVEKLKLSTGLCEKWLETCSKLTTYFWPNYPGHMWSGPPAHLQYVQDFTVRLKQIVQVRVVHRQISRLLSANEQEEFKTKSSFDTFYGINALLYNAYTESIWSSAIKAFENHMRPSEERVGGKLKMQFKNVNTNTLQLLQEYRRYIELIQRPVIKSILQAERQMLLSQLQEYLLNVSGNLEDSSVSNVLDMPPLIANIQRVKHLETKIIDIEKVSEELLNDLPDYDRFKLTVNSVKKEVHLYHTEQYNKWLDETSQDVTRKVLSLKMNESVVYFEEGKLMHVNYNPNLVKLVNEVRNLKILGYKIPEDIENAAHQAKQFKSQAKALEQVANFHNTIGDRMIVSQRPMMLVTALELAKLVQGQHGITWTNTGAVDAYIGRLQTVVEKLANQNNKLAWYHSRMIDKVAITMDTDLLRHQHKWKEQIKDMREIVKEVEGQFTNTKLWKNHWDHQLFKALDYQYQLGLEALNQHLPEMKVELVYRQQKLQYSPPMEEIRMKYYGQLKTFLSIPQNFRGLDDDTKIFPQIIERNASKFAVVFKRAEDLFNKLIEIKHQWEDRVALGSVDFEHIIRENLNVASDWDLNFRASKTWGQEIAKLSCTEEKVECFLISFAPVRSEIELHNRRYWDSLAASLYYSIMRDVTILQNYIVQSKKSLERQPQTLDDIGEINAVHRKILETSKQMMDVIIEAENKNRTLASWTKEHVDQLATMKTAWDNFHSLLDNQQFVISHQVETMKNNLITQTENIQKEIEKFKLKWDQMKPKEDILLDERHDDDSDGMLMASVRVIEEKRTEWNKLLEEIDKNKTNHEKFSLKVPDYSTCDEIQTDLKNYEDNWSLFGNFIASLEDLGREEWIVIRGRSVQKLEDFLAEWKTKLSERQTSPLTVKLNQEIEKYRNIIPCLKYVRGETFSDKHWLEFYSIVETPYKPIELILFKDILSVKSKILDHITEIQDLNTRASSEIVIRQALTELDVWEVEARFELVEHIDSRDNKIKLLKDFKSIMNKVGDNQCLLQSIKSSPNYSEFLDRATLWEKKLYNVDHNLRNLNQVQRKWVYLEPIFGNGKLEIEKSRFAKVDKDLRYILNQICASEKRVITLHRIQNINSMLETMVQQLTQCQKSLNDYLEKKRSTFPRFYFLSDEDLLEILGQSNKPNVIQSHLKKLFAGIHSVIFNDENNIVSMKSLEGEIVNFSSPILITSDIEEWLHKLSIAMKQTIKEFIKQCVIQPDPVKYPSQVLCISERITFTKKCEEAIEKQSLEKFLSSLKNQLDKTVNVVMEDESDGAKILNIKRKHMILELIYHVRLVEALIDKHVTNIHQYHWRKYLRYYMENGEVVIKMVDAKFTYSYEYQGSGPKLVHTPLTDKCYLTLTQAMHMGLGGNPYGPAGTGKTESVKALGSLLARQVLVFNCDEGIDVQSLTRILVGLAKCGAWGCFDEFNRLDEATLSAISTQIHAIQEGLKNHSKSIKLLDQEVELDGDTGIFVTLNPAGKGYGGRQKLPDNLKQLFRPVVMSKPDNELITETILLCEGFRHAKVIGRKLVQIFDLAKKLLSPQQHYDWGLRALKTVVAGCGSALKSAKQNEKSDSVDEMSLVVQVLRLNTLSKLTFSDSTQFDLLIQDIFQDVTFLTSGYETFVQNIRKSYEELGLIYSARQERKCLELYEQLLQRMGVVIVGPSGSGKTTICKILKQTLLKTGRQVQQHTINPKAMPRTQLLGQIDLDTRQWTDGVLSYTAQQVYSEPLGTESWILCDGDVDPEWIESLNSVLDDNRLLTLPSGWRIQFGPGVNFLFETHDLQHASPATISRMGIILLSEEDIDINGLLKSWINKQPEDKRVTLQAYIESYFIKGFAWVKEKGELAAKVSPTGIIQNGLSHMAGVQSKAHVCVALIKGLGSNLTIESRNAFAIQVLEWTGEFVADVSKVDLCYYNEDRDSVDIHVNEHGAEQRPLILTAQVKAAVDAIMPWIQDSIPFIMQGPHGSGKSLILEHCLSQLHGVVLATIHCSASISPQHLLHKLSHLCMTVSSTRGRVYVPNNCERVVLYFKDLNLARNDKWGSNMLVAFLQQIITYGGFYEDSSLEWVGIERVHIISSVTRSDLLSTRFTSINCILNIGSPSRDDLMLIYGTNLSNLIRDNKMASSISSIMINLYNELSNTFTIKNHSHYRLSPRDLSNFCRGLKRYGNISNPKAAIRAILYESDRIFKDKLASQEDRHKYDSIIENIVENEWMSPIRLSELSNMFYVCESMGRIDSVLVEVELKDWSLIVQAAYKQLVNEGQCSPHIVFIPELLSTVSYCERILSETSAGSLVFVGSAGFGRKLAVKIVAIRLGAKIMSPKMSVGYNVNSFKADLKGVLQVAALDNQQVFLLLEDYHLFDVEVIDLINSLLSSAEIPGLYQAEEFEAVCSTLKDASSAGKSSTQCFMERLKTNLHLVLIFDSLLPNLSELFNNNPALLKNCSVIWANEWSTSSMELVSRTFIMNSDIMKSVSTDYNESLIKIHQHASLMYPMNQSPMRFTNFVNTNVSIFTNKHKMITDRQNRLQAGITKLTEAKQVVDTLKKEADEQESKLAEKQSKATSALEMITQTMKHANTQKDHMANLKQEFERENLALTARKKEIDAELAEVEPLIEEARSAVGNIKSESLSEIRSLRAPPDIIRDILEGVLRLMGIQDTSWNSMKTFLAKRGVKEEIRYFDARSIRSESRQSVEQLLHARKDSFDPAKAKRASAAALPLAIWVTANVKYSRIMEKIMPLEKEQQKLKDKLKIAEDQIGELSEGLNDVDKTVSKLKDQLNSNTKEAAEIELKLVSVKDTIAAAEGLVSKLDEEFSRWGQQLEEFSSKILQLPTESILAAAFVVYLSNLTEDKRDETLNLWQKHLDVKSFSVSKLLNTEQDQLLWISQGLSSDRSSIENGVIVSRILESEPEICFYPLLIDPSSIALNWLLKLLSNKSVEVVSQLSSKFYTTLELSIRFGKILIIQEVGDIHPVLIPILRREFTWQGARKMIQVGNKSIDFNDGFRLFLVTRNPTPNIEPNIASLLTFVNYATTHAGLSQQLLDSALQIEKPELQLKRRDLLRREEEMKSKLFDLQENVLKQLANAEGNILENKALLKSLNETKSSSEEISQALTQSKKLQSDLQVELEMYLPLGQFAASSYFAVQSLSRLNPLYQLSIPAFIRLFQANLESSVEEQLNRKDHISVKGKRFLHRVYHYVCRSLLKSDRFMFALHLIHHMYPNQFQDNEWELLTGSVVGSDTKPTDPLPNWINADRSFNVLLLQSALPPLYAKLNLASEKDWTSFMKYDAPLPEHVSQLTPFQKVLVAHCLKPEQVYSALTQFALDTLELTGLSPPALRLNQVLSETFPTEPILLITTPGSDPSTELRQLAENKNIGKLKEIALGEGDLNQILDDLDSLSKQPCWVILKNLHLMTNWLPQLEKFVQNLTPDKSFRLWMTTECHSKFSATLASACLKLSYEAPQGIKRNLQRTYASWSANKLNSGDHGRALFTLAWFHALVQERRTYIPQGWAKFYEFNDSDLNAALNILNTRLSQDGISGIKWDYIHGLLGNAVYGGRIDNAQDMKVMTCYLEFYFSDQVARNASTPLAPGVALPSSTNMGDYINLIQRLSEIDPPKFFGLPENVNRSWQLSRSVEIIEQLKTVHQEPNVKQSDWKTQLTPILNLWKKINQGNTLIQTKLNKDVHSFDSPLSAFLHQEYVFGITLVQHIHNCLAGISKVIRGSVAGDSEINKAANDIMNQQTPDAWQSLWSGSQNPLLYIRSVVARGVAVHANYQRSDSFWKSAVDLSGLFHPEAFLSVLKQHTARHYKITLDELFARTDWSTKDSKSSNLISVTIEGLLIEGAQFQGEKLVELTKDSPICISAPPLTFAYVPKDKSRLGDTQRLQVPLYTSASRDVIITEVDIPTWGDQDRIKWLQSGTALYIRL</sequence>
<dbReference type="FunFam" id="1.20.920.20:FF:000002">
    <property type="entry name" value="Cytoplasmic dynein 1 heavy chain"/>
    <property type="match status" value="1"/>
</dbReference>
<dbReference type="InterPro" id="IPR041228">
    <property type="entry name" value="Dynein_C"/>
</dbReference>
<evidence type="ECO:0000256" key="5">
    <source>
        <dbReference type="ARBA" id="ARBA00022473"/>
    </source>
</evidence>
<dbReference type="InterPro" id="IPR004273">
    <property type="entry name" value="Dynein_heavy_D6_P-loop"/>
</dbReference>
<evidence type="ECO:0000256" key="1">
    <source>
        <dbReference type="ARBA" id="ARBA00004138"/>
    </source>
</evidence>
<dbReference type="Pfam" id="PF18199">
    <property type="entry name" value="Dynein_C"/>
    <property type="match status" value="1"/>
</dbReference>
<dbReference type="EMBL" id="HBUF01420476">
    <property type="protein sequence ID" value="CAG6740710.1"/>
    <property type="molecule type" value="Transcribed_RNA"/>
</dbReference>
<dbReference type="GO" id="GO:0007018">
    <property type="term" value="P:microtubule-based movement"/>
    <property type="evidence" value="ECO:0007669"/>
    <property type="project" value="InterPro"/>
</dbReference>
<dbReference type="PANTHER" id="PTHR45703:SF22">
    <property type="entry name" value="DYNEIN CYTOPLASMIC 2 HEAVY CHAIN 1"/>
    <property type="match status" value="1"/>
</dbReference>
<dbReference type="GO" id="GO:0005524">
    <property type="term" value="F:ATP binding"/>
    <property type="evidence" value="ECO:0007669"/>
    <property type="project" value="UniProtKB-KW"/>
</dbReference>
<dbReference type="Pfam" id="PF12780">
    <property type="entry name" value="AAA_8"/>
    <property type="match status" value="1"/>
</dbReference>
<dbReference type="SMART" id="SM00382">
    <property type="entry name" value="AAA"/>
    <property type="match status" value="2"/>
</dbReference>
<dbReference type="Gene3D" id="1.20.920.20">
    <property type="match status" value="1"/>
</dbReference>
<dbReference type="Gene3D" id="1.20.920.30">
    <property type="match status" value="1"/>
</dbReference>
<dbReference type="FunFam" id="3.40.50.300:FF:000071">
    <property type="entry name" value="Cytoplasmic dynein heavy chain 1"/>
    <property type="match status" value="1"/>
</dbReference>
<dbReference type="InterPro" id="IPR024317">
    <property type="entry name" value="Dynein_heavy_chain_D4_dom"/>
</dbReference>
<keyword evidence="10" id="KW-0970">Cilium biogenesis/degradation</keyword>
<proteinExistence type="inferred from homology"/>
<keyword evidence="12" id="KW-0243">Dynein</keyword>
<evidence type="ECO:0000256" key="13">
    <source>
        <dbReference type="ARBA" id="ARBA00023054"/>
    </source>
</evidence>